<sequence>MALVYPAYIFVFKQFAGGAQVAVACLLPILKLMTKNAINLLLPDVEDSKPEFIIFNVEIFHALYVACCMQSAASYHTTVVLIAIDFAFVIKSLVGIWASAQDAKRVVLSHRSVEGNRGSNETAGAIVASVQLRIFKLQLVEVTTHLVETYPALLQHDTIRERPRHCINTSNIASTQAQCPGRSILLIAARLNLTM</sequence>
<evidence type="ECO:0000313" key="3">
    <source>
        <dbReference type="Proteomes" id="UP000019132"/>
    </source>
</evidence>
<evidence type="ECO:0000313" key="2">
    <source>
        <dbReference type="EnsemblProtists" id="PYU1_T006401"/>
    </source>
</evidence>
<feature type="transmembrane region" description="Helical" evidence="1">
    <location>
        <begin position="6"/>
        <end position="30"/>
    </location>
</feature>
<dbReference type="AlphaFoldDB" id="K3WN59"/>
<keyword evidence="1" id="KW-0472">Membrane</keyword>
<proteinExistence type="predicted"/>
<protein>
    <submittedName>
        <fullName evidence="2">Uncharacterized protein</fullName>
    </submittedName>
</protein>
<feature type="transmembrane region" description="Helical" evidence="1">
    <location>
        <begin position="79"/>
        <end position="100"/>
    </location>
</feature>
<dbReference type="EMBL" id="GL376604">
    <property type="status" value="NOT_ANNOTATED_CDS"/>
    <property type="molecule type" value="Genomic_DNA"/>
</dbReference>
<dbReference type="Proteomes" id="UP000019132">
    <property type="component" value="Unassembled WGS sequence"/>
</dbReference>
<keyword evidence="3" id="KW-1185">Reference proteome</keyword>
<name>K3WN59_GLOUD</name>
<dbReference type="HOGENOM" id="CLU_1398858_0_0_1"/>
<keyword evidence="1" id="KW-1133">Transmembrane helix</keyword>
<feature type="transmembrane region" description="Helical" evidence="1">
    <location>
        <begin position="51"/>
        <end position="73"/>
    </location>
</feature>
<dbReference type="VEuPathDB" id="FungiDB:PYU1_G006389"/>
<dbReference type="EnsemblProtists" id="PYU1_T006401">
    <property type="protein sequence ID" value="PYU1_T006401"/>
    <property type="gene ID" value="PYU1_G006389"/>
</dbReference>
<organism evidence="2 3">
    <name type="scientific">Globisporangium ultimum (strain ATCC 200006 / CBS 805.95 / DAOM BR144)</name>
    <name type="common">Pythium ultimum</name>
    <dbReference type="NCBI Taxonomy" id="431595"/>
    <lineage>
        <taxon>Eukaryota</taxon>
        <taxon>Sar</taxon>
        <taxon>Stramenopiles</taxon>
        <taxon>Oomycota</taxon>
        <taxon>Peronosporomycetes</taxon>
        <taxon>Pythiales</taxon>
        <taxon>Pythiaceae</taxon>
        <taxon>Globisporangium</taxon>
    </lineage>
</organism>
<accession>K3WN59</accession>
<reference evidence="3" key="1">
    <citation type="journal article" date="2010" name="Genome Biol.">
        <title>Genome sequence of the necrotrophic plant pathogen Pythium ultimum reveals original pathogenicity mechanisms and effector repertoire.</title>
        <authorList>
            <person name="Levesque C.A."/>
            <person name="Brouwer H."/>
            <person name="Cano L."/>
            <person name="Hamilton J.P."/>
            <person name="Holt C."/>
            <person name="Huitema E."/>
            <person name="Raffaele S."/>
            <person name="Robideau G.P."/>
            <person name="Thines M."/>
            <person name="Win J."/>
            <person name="Zerillo M.M."/>
            <person name="Beakes G.W."/>
            <person name="Boore J.L."/>
            <person name="Busam D."/>
            <person name="Dumas B."/>
            <person name="Ferriera S."/>
            <person name="Fuerstenberg S.I."/>
            <person name="Gachon C.M."/>
            <person name="Gaulin E."/>
            <person name="Govers F."/>
            <person name="Grenville-Briggs L."/>
            <person name="Horner N."/>
            <person name="Hostetler J."/>
            <person name="Jiang R.H."/>
            <person name="Johnson J."/>
            <person name="Krajaejun T."/>
            <person name="Lin H."/>
            <person name="Meijer H.J."/>
            <person name="Moore B."/>
            <person name="Morris P."/>
            <person name="Phuntmart V."/>
            <person name="Puiu D."/>
            <person name="Shetty J."/>
            <person name="Stajich J.E."/>
            <person name="Tripathy S."/>
            <person name="Wawra S."/>
            <person name="van West P."/>
            <person name="Whitty B.R."/>
            <person name="Coutinho P.M."/>
            <person name="Henrissat B."/>
            <person name="Martin F."/>
            <person name="Thomas P.D."/>
            <person name="Tyler B.M."/>
            <person name="De Vries R.P."/>
            <person name="Kamoun S."/>
            <person name="Yandell M."/>
            <person name="Tisserat N."/>
            <person name="Buell C.R."/>
        </authorList>
    </citation>
    <scope>NUCLEOTIDE SEQUENCE</scope>
    <source>
        <strain evidence="3">DAOM:BR144</strain>
    </source>
</reference>
<keyword evidence="1" id="KW-0812">Transmembrane</keyword>
<reference evidence="3" key="2">
    <citation type="submission" date="2010-04" db="EMBL/GenBank/DDBJ databases">
        <authorList>
            <person name="Buell R."/>
            <person name="Hamilton J."/>
            <person name="Hostetler J."/>
        </authorList>
    </citation>
    <scope>NUCLEOTIDE SEQUENCE [LARGE SCALE GENOMIC DNA]</scope>
    <source>
        <strain evidence="3">DAOM:BR144</strain>
    </source>
</reference>
<evidence type="ECO:0000256" key="1">
    <source>
        <dbReference type="SAM" id="Phobius"/>
    </source>
</evidence>
<dbReference type="InParanoid" id="K3WN59"/>
<reference evidence="2" key="3">
    <citation type="submission" date="2015-02" db="UniProtKB">
        <authorList>
            <consortium name="EnsemblProtists"/>
        </authorList>
    </citation>
    <scope>IDENTIFICATION</scope>
    <source>
        <strain evidence="2">DAOM BR144</strain>
    </source>
</reference>